<organism evidence="1 2">
    <name type="scientific">Mucuna pruriens</name>
    <name type="common">Velvet bean</name>
    <name type="synonym">Dolichos pruriens</name>
    <dbReference type="NCBI Taxonomy" id="157652"/>
    <lineage>
        <taxon>Eukaryota</taxon>
        <taxon>Viridiplantae</taxon>
        <taxon>Streptophyta</taxon>
        <taxon>Embryophyta</taxon>
        <taxon>Tracheophyta</taxon>
        <taxon>Spermatophyta</taxon>
        <taxon>Magnoliopsida</taxon>
        <taxon>eudicotyledons</taxon>
        <taxon>Gunneridae</taxon>
        <taxon>Pentapetalae</taxon>
        <taxon>rosids</taxon>
        <taxon>fabids</taxon>
        <taxon>Fabales</taxon>
        <taxon>Fabaceae</taxon>
        <taxon>Papilionoideae</taxon>
        <taxon>50 kb inversion clade</taxon>
        <taxon>NPAAA clade</taxon>
        <taxon>indigoferoid/millettioid clade</taxon>
        <taxon>Phaseoleae</taxon>
        <taxon>Mucuna</taxon>
    </lineage>
</organism>
<evidence type="ECO:0000313" key="1">
    <source>
        <dbReference type="EMBL" id="RDX67142.1"/>
    </source>
</evidence>
<keyword evidence="2" id="KW-1185">Reference proteome</keyword>
<name>A0A371EM59_MUCPR</name>
<protein>
    <submittedName>
        <fullName evidence="1">Uncharacterized protein</fullName>
    </submittedName>
</protein>
<gene>
    <name evidence="1" type="ORF">CR513_54005</name>
</gene>
<comment type="caution">
    <text evidence="1">The sequence shown here is derived from an EMBL/GenBank/DDBJ whole genome shotgun (WGS) entry which is preliminary data.</text>
</comment>
<reference evidence="1" key="1">
    <citation type="submission" date="2018-05" db="EMBL/GenBank/DDBJ databases">
        <title>Draft genome of Mucuna pruriens seed.</title>
        <authorList>
            <person name="Nnadi N.E."/>
            <person name="Vos R."/>
            <person name="Hasami M.H."/>
            <person name="Devisetty U.K."/>
            <person name="Aguiy J.C."/>
        </authorList>
    </citation>
    <scope>NUCLEOTIDE SEQUENCE [LARGE SCALE GENOMIC DNA]</scope>
    <source>
        <strain evidence="1">JCA_2017</strain>
    </source>
</reference>
<dbReference type="OrthoDB" id="1426925at2759"/>
<dbReference type="AlphaFoldDB" id="A0A371EM59"/>
<sequence>MRSKVERSHQGRSRLRKHPFIDGIIDTPLPTGWKNLTLDKYDGTTNLDEHIVAYEDDELLRSFMERFAVAIKIKDLNLEVALHSMIMALKPRLFSNSICKKPYVSMNKLRERADGYIQMEKIA</sequence>
<accession>A0A371EM59</accession>
<dbReference type="Proteomes" id="UP000257109">
    <property type="component" value="Unassembled WGS sequence"/>
</dbReference>
<evidence type="ECO:0000313" key="2">
    <source>
        <dbReference type="Proteomes" id="UP000257109"/>
    </source>
</evidence>
<feature type="non-terminal residue" evidence="1">
    <location>
        <position position="1"/>
    </location>
</feature>
<proteinExistence type="predicted"/>
<dbReference type="EMBL" id="QJKJ01013122">
    <property type="protein sequence ID" value="RDX67142.1"/>
    <property type="molecule type" value="Genomic_DNA"/>
</dbReference>